<reference evidence="3" key="1">
    <citation type="submission" date="2020-08" db="EMBL/GenBank/DDBJ databases">
        <title>Multicomponent nature underlies the extraordinary mechanical properties of spider dragline silk.</title>
        <authorList>
            <person name="Kono N."/>
            <person name="Nakamura H."/>
            <person name="Mori M."/>
            <person name="Yoshida Y."/>
            <person name="Ohtoshi R."/>
            <person name="Malay A.D."/>
            <person name="Moran D.A.P."/>
            <person name="Tomita M."/>
            <person name="Numata K."/>
            <person name="Arakawa K."/>
        </authorList>
    </citation>
    <scope>NUCLEOTIDE SEQUENCE</scope>
</reference>
<feature type="region of interest" description="Disordered" evidence="1">
    <location>
        <begin position="84"/>
        <end position="121"/>
    </location>
</feature>
<dbReference type="AlphaFoldDB" id="A0A8X6MSA0"/>
<comment type="caution">
    <text evidence="3">The sequence shown here is derived from an EMBL/GenBank/DDBJ whole genome shotgun (WGS) entry which is preliminary data.</text>
</comment>
<dbReference type="EMBL" id="BMAW01001739">
    <property type="protein sequence ID" value="GFS75286.1"/>
    <property type="molecule type" value="Genomic_DNA"/>
</dbReference>
<feature type="signal peptide" evidence="2">
    <location>
        <begin position="1"/>
        <end position="26"/>
    </location>
</feature>
<gene>
    <name evidence="3" type="ORF">NPIL_163561</name>
</gene>
<feature type="region of interest" description="Disordered" evidence="1">
    <location>
        <begin position="35"/>
        <end position="60"/>
    </location>
</feature>
<dbReference type="Proteomes" id="UP000887013">
    <property type="component" value="Unassembled WGS sequence"/>
</dbReference>
<keyword evidence="4" id="KW-1185">Reference proteome</keyword>
<evidence type="ECO:0000313" key="4">
    <source>
        <dbReference type="Proteomes" id="UP000887013"/>
    </source>
</evidence>
<feature type="compositionally biased region" description="Polar residues" evidence="1">
    <location>
        <begin position="111"/>
        <end position="120"/>
    </location>
</feature>
<name>A0A8X6MSA0_NEPPI</name>
<protein>
    <recommendedName>
        <fullName evidence="5">Secreted protein</fullName>
    </recommendedName>
</protein>
<evidence type="ECO:0000256" key="2">
    <source>
        <dbReference type="SAM" id="SignalP"/>
    </source>
</evidence>
<proteinExistence type="predicted"/>
<evidence type="ECO:0000256" key="1">
    <source>
        <dbReference type="SAM" id="MobiDB-lite"/>
    </source>
</evidence>
<evidence type="ECO:0008006" key="5">
    <source>
        <dbReference type="Google" id="ProtNLM"/>
    </source>
</evidence>
<accession>A0A8X6MSA0</accession>
<feature type="chain" id="PRO_5036465361" description="Secreted protein" evidence="2">
    <location>
        <begin position="27"/>
        <end position="132"/>
    </location>
</feature>
<organism evidence="3 4">
    <name type="scientific">Nephila pilipes</name>
    <name type="common">Giant wood spider</name>
    <name type="synonym">Nephila maculata</name>
    <dbReference type="NCBI Taxonomy" id="299642"/>
    <lineage>
        <taxon>Eukaryota</taxon>
        <taxon>Metazoa</taxon>
        <taxon>Ecdysozoa</taxon>
        <taxon>Arthropoda</taxon>
        <taxon>Chelicerata</taxon>
        <taxon>Arachnida</taxon>
        <taxon>Araneae</taxon>
        <taxon>Araneomorphae</taxon>
        <taxon>Entelegynae</taxon>
        <taxon>Araneoidea</taxon>
        <taxon>Nephilidae</taxon>
        <taxon>Nephila</taxon>
    </lineage>
</organism>
<keyword evidence="2" id="KW-0732">Signal</keyword>
<sequence length="132" mass="15123">MRSPTPRRSGVRTLAFFFLKIPFCLSKSQTRTMEIGRRIPPLRKKSQVSESRAPEGATPSRVSHFCITIRYFCITIRSSLRLGRSSQHLRHTEQTPFKTGPFRAHPRPESGRSSTGQTPSPRYVTSILFFKQ</sequence>
<evidence type="ECO:0000313" key="3">
    <source>
        <dbReference type="EMBL" id="GFS75286.1"/>
    </source>
</evidence>